<proteinExistence type="predicted"/>
<dbReference type="EMBL" id="JAUTXU010000038">
    <property type="protein sequence ID" value="KAK3717282.1"/>
    <property type="molecule type" value="Genomic_DNA"/>
</dbReference>
<evidence type="ECO:0000313" key="1">
    <source>
        <dbReference type="EMBL" id="KAK3717282.1"/>
    </source>
</evidence>
<accession>A0ACC3NHN5</accession>
<protein>
    <submittedName>
        <fullName evidence="1">Uncharacterized protein</fullName>
    </submittedName>
</protein>
<sequence length="101" mass="11193">MQFRLAVVCLAAFFGIIVVAYDNNCEGSYLSPDVNQCITAIDAIEEDKIYYGGDDFSYKSCEVKYKTSGMPTFFSGNQPPEAIKGSYIKDAAYQILAQCEK</sequence>
<comment type="caution">
    <text evidence="1">The sequence shown here is derived from an EMBL/GenBank/DDBJ whole genome shotgun (WGS) entry which is preliminary data.</text>
</comment>
<evidence type="ECO:0000313" key="2">
    <source>
        <dbReference type="Proteomes" id="UP001281147"/>
    </source>
</evidence>
<name>A0ACC3NHN5_9PEZI</name>
<reference evidence="1" key="1">
    <citation type="submission" date="2023-07" db="EMBL/GenBank/DDBJ databases">
        <title>Black Yeasts Isolated from many extreme environments.</title>
        <authorList>
            <person name="Coleine C."/>
            <person name="Stajich J.E."/>
            <person name="Selbmann L."/>
        </authorList>
    </citation>
    <scope>NUCLEOTIDE SEQUENCE</scope>
    <source>
        <strain evidence="1">CCFEE 5714</strain>
    </source>
</reference>
<keyword evidence="2" id="KW-1185">Reference proteome</keyword>
<dbReference type="Proteomes" id="UP001281147">
    <property type="component" value="Unassembled WGS sequence"/>
</dbReference>
<gene>
    <name evidence="1" type="ORF">LTR37_005991</name>
</gene>
<organism evidence="1 2">
    <name type="scientific">Vermiconidia calcicola</name>
    <dbReference type="NCBI Taxonomy" id="1690605"/>
    <lineage>
        <taxon>Eukaryota</taxon>
        <taxon>Fungi</taxon>
        <taxon>Dikarya</taxon>
        <taxon>Ascomycota</taxon>
        <taxon>Pezizomycotina</taxon>
        <taxon>Dothideomycetes</taxon>
        <taxon>Dothideomycetidae</taxon>
        <taxon>Mycosphaerellales</taxon>
        <taxon>Extremaceae</taxon>
        <taxon>Vermiconidia</taxon>
    </lineage>
</organism>